<dbReference type="GO" id="GO:0061630">
    <property type="term" value="F:ubiquitin protein ligase activity"/>
    <property type="evidence" value="ECO:0007669"/>
    <property type="project" value="TreeGrafter"/>
</dbReference>
<keyword evidence="7" id="KW-1185">Reference proteome</keyword>
<dbReference type="InterPro" id="IPR052639">
    <property type="entry name" value="TRAIP_ubiq-protein_ligase"/>
</dbReference>
<dbReference type="PROSITE" id="PS50089">
    <property type="entry name" value="ZF_RING_2"/>
    <property type="match status" value="1"/>
</dbReference>
<dbReference type="EMBL" id="KQ979955">
    <property type="protein sequence ID" value="KYN18465.1"/>
    <property type="molecule type" value="Genomic_DNA"/>
</dbReference>
<dbReference type="KEGG" id="tcz:108762387"/>
<dbReference type="SMART" id="SM00184">
    <property type="entry name" value="RING"/>
    <property type="match status" value="1"/>
</dbReference>
<dbReference type="GO" id="GO:0090734">
    <property type="term" value="C:site of DNA damage"/>
    <property type="evidence" value="ECO:0007669"/>
    <property type="project" value="TreeGrafter"/>
</dbReference>
<dbReference type="PANTHER" id="PTHR46569">
    <property type="entry name" value="E3 UBIQUITIN-PROTEIN LIGASE TRAIP"/>
    <property type="match status" value="1"/>
</dbReference>
<keyword evidence="1 3" id="KW-0479">Metal-binding</keyword>
<gene>
    <name evidence="6" type="ORF">ALC57_09145</name>
</gene>
<dbReference type="CDD" id="cd16480">
    <property type="entry name" value="RING-H2_TRAIP"/>
    <property type="match status" value="1"/>
</dbReference>
<keyword evidence="1 3" id="KW-0863">Zinc-finger</keyword>
<dbReference type="Gene3D" id="3.30.40.10">
    <property type="entry name" value="Zinc/RING finger domain, C3HC4 (zinc finger)"/>
    <property type="match status" value="1"/>
</dbReference>
<evidence type="ECO:0000313" key="7">
    <source>
        <dbReference type="Proteomes" id="UP000078492"/>
    </source>
</evidence>
<keyword evidence="2" id="KW-0862">Zinc</keyword>
<sequence length="446" mass="51711">MNLICVICSELLVPSDDIFHTSCGHIFHYACLLQWLERSKTCPQCRVTTTTRTIHRIYFNFSNNDSIAEDAVSLQNKIDNLNFQLKLKDKNLSNLTEDNDKLKNQTAGLRQRVYEVESEVTSQNSAIHAFKDQIKFYKQQCSNAENDRKENEELKKKLKFLKSVQNLIDDSSTSNVEDIIMQVDDVSKLRIYIGILKKELDSMREKSKELRNKCRNEQQKFMQVSKKNKLLTQEYDKQIKLKQHSTELEEQLKRCETEKISLQTQLFDMQIDAQKCVCCNKIFVKEESCEQENLREHKESYTAKSNKTMNESTPKIEYIPKLKKNNSCIIDLDSAENIPRNKSQDFFSMRNHGMKRHKSNNNLKIPSTLVKKSRINSLNQKTASGSGTSFDGFGGHAKYDKFPNPTSSSHVKKIRENSKMSKLKNLDTGDNQKLSDLLMFHTDIMV</sequence>
<dbReference type="InterPro" id="IPR001841">
    <property type="entry name" value="Znf_RING"/>
</dbReference>
<organism evidence="6 7">
    <name type="scientific">Trachymyrmex cornetzi</name>
    <dbReference type="NCBI Taxonomy" id="471704"/>
    <lineage>
        <taxon>Eukaryota</taxon>
        <taxon>Metazoa</taxon>
        <taxon>Ecdysozoa</taxon>
        <taxon>Arthropoda</taxon>
        <taxon>Hexapoda</taxon>
        <taxon>Insecta</taxon>
        <taxon>Pterygota</taxon>
        <taxon>Neoptera</taxon>
        <taxon>Endopterygota</taxon>
        <taxon>Hymenoptera</taxon>
        <taxon>Apocrita</taxon>
        <taxon>Aculeata</taxon>
        <taxon>Formicoidea</taxon>
        <taxon>Formicidae</taxon>
        <taxon>Myrmicinae</taxon>
        <taxon>Trachymyrmex</taxon>
    </lineage>
</organism>
<dbReference type="STRING" id="471704.A0A195DZX8"/>
<dbReference type="GO" id="GO:0005634">
    <property type="term" value="C:nucleus"/>
    <property type="evidence" value="ECO:0007669"/>
    <property type="project" value="TreeGrafter"/>
</dbReference>
<keyword evidence="4" id="KW-0175">Coiled coil</keyword>
<dbReference type="AlphaFoldDB" id="A0A195DZX8"/>
<name>A0A195DZX8_9HYME</name>
<evidence type="ECO:0000313" key="6">
    <source>
        <dbReference type="EMBL" id="KYN18465.1"/>
    </source>
</evidence>
<feature type="domain" description="RING-type" evidence="5">
    <location>
        <begin position="5"/>
        <end position="46"/>
    </location>
</feature>
<dbReference type="Pfam" id="PF13639">
    <property type="entry name" value="zf-RING_2"/>
    <property type="match status" value="1"/>
</dbReference>
<dbReference type="GO" id="GO:0008270">
    <property type="term" value="F:zinc ion binding"/>
    <property type="evidence" value="ECO:0007669"/>
    <property type="project" value="UniProtKB-KW"/>
</dbReference>
<dbReference type="OrthoDB" id="8062037at2759"/>
<proteinExistence type="predicted"/>
<evidence type="ECO:0000256" key="4">
    <source>
        <dbReference type="SAM" id="Coils"/>
    </source>
</evidence>
<dbReference type="InterPro" id="IPR013083">
    <property type="entry name" value="Znf_RING/FYVE/PHD"/>
</dbReference>
<evidence type="ECO:0000256" key="1">
    <source>
        <dbReference type="ARBA" id="ARBA00022771"/>
    </source>
</evidence>
<evidence type="ECO:0000259" key="5">
    <source>
        <dbReference type="PROSITE" id="PS50089"/>
    </source>
</evidence>
<reference evidence="6 7" key="1">
    <citation type="submission" date="2015-09" db="EMBL/GenBank/DDBJ databases">
        <title>Trachymyrmex cornetzi WGS genome.</title>
        <authorList>
            <person name="Nygaard S."/>
            <person name="Hu H."/>
            <person name="Boomsma J."/>
            <person name="Zhang G."/>
        </authorList>
    </citation>
    <scope>NUCLEOTIDE SEQUENCE [LARGE SCALE GENOMIC DNA]</scope>
    <source>
        <strain evidence="6">Tcor2-1</strain>
        <tissue evidence="6">Whole body</tissue>
    </source>
</reference>
<dbReference type="GO" id="GO:0031297">
    <property type="term" value="P:replication fork processing"/>
    <property type="evidence" value="ECO:0007669"/>
    <property type="project" value="TreeGrafter"/>
</dbReference>
<dbReference type="PANTHER" id="PTHR46569:SF1">
    <property type="entry name" value="E3 UBIQUITIN-PROTEIN LIGASE RFWD3-RELATED"/>
    <property type="match status" value="1"/>
</dbReference>
<evidence type="ECO:0000256" key="2">
    <source>
        <dbReference type="ARBA" id="ARBA00022833"/>
    </source>
</evidence>
<protein>
    <submittedName>
        <fullName evidence="6">TRAF-interacting protein</fullName>
    </submittedName>
</protein>
<feature type="coiled-coil region" evidence="4">
    <location>
        <begin position="193"/>
        <end position="265"/>
    </location>
</feature>
<evidence type="ECO:0000256" key="3">
    <source>
        <dbReference type="PROSITE-ProRule" id="PRU00175"/>
    </source>
</evidence>
<dbReference type="SUPFAM" id="SSF57850">
    <property type="entry name" value="RING/U-box"/>
    <property type="match status" value="1"/>
</dbReference>
<feature type="coiled-coil region" evidence="4">
    <location>
        <begin position="78"/>
        <end position="164"/>
    </location>
</feature>
<dbReference type="Proteomes" id="UP000078492">
    <property type="component" value="Unassembled WGS sequence"/>
</dbReference>
<dbReference type="GO" id="GO:0016567">
    <property type="term" value="P:protein ubiquitination"/>
    <property type="evidence" value="ECO:0007669"/>
    <property type="project" value="TreeGrafter"/>
</dbReference>
<accession>A0A195DZX8</accession>